<protein>
    <recommendedName>
        <fullName evidence="6">Protein kinase domain-containing protein</fullName>
    </recommendedName>
</protein>
<organism evidence="7 8">
    <name type="scientific">Dillenia turbinata</name>
    <dbReference type="NCBI Taxonomy" id="194707"/>
    <lineage>
        <taxon>Eukaryota</taxon>
        <taxon>Viridiplantae</taxon>
        <taxon>Streptophyta</taxon>
        <taxon>Embryophyta</taxon>
        <taxon>Tracheophyta</taxon>
        <taxon>Spermatophyta</taxon>
        <taxon>Magnoliopsida</taxon>
        <taxon>eudicotyledons</taxon>
        <taxon>Gunneridae</taxon>
        <taxon>Pentapetalae</taxon>
        <taxon>Dilleniales</taxon>
        <taxon>Dilleniaceae</taxon>
        <taxon>Dillenia</taxon>
    </lineage>
</organism>
<evidence type="ECO:0000256" key="2">
    <source>
        <dbReference type="ARBA" id="ARBA00022527"/>
    </source>
</evidence>
<evidence type="ECO:0000259" key="6">
    <source>
        <dbReference type="PROSITE" id="PS50011"/>
    </source>
</evidence>
<keyword evidence="8" id="KW-1185">Reference proteome</keyword>
<dbReference type="GO" id="GO:0004674">
    <property type="term" value="F:protein serine/threonine kinase activity"/>
    <property type="evidence" value="ECO:0007669"/>
    <property type="project" value="UniProtKB-KW"/>
</dbReference>
<evidence type="ECO:0000256" key="3">
    <source>
        <dbReference type="ARBA" id="ARBA00023136"/>
    </source>
</evidence>
<keyword evidence="2" id="KW-0808">Transferase</keyword>
<feature type="region of interest" description="Disordered" evidence="5">
    <location>
        <begin position="142"/>
        <end position="184"/>
    </location>
</feature>
<dbReference type="InterPro" id="IPR000719">
    <property type="entry name" value="Prot_kinase_dom"/>
</dbReference>
<dbReference type="InterPro" id="IPR011009">
    <property type="entry name" value="Kinase-like_dom_sf"/>
</dbReference>
<keyword evidence="3" id="KW-0472">Membrane</keyword>
<dbReference type="Proteomes" id="UP001370490">
    <property type="component" value="Unassembled WGS sequence"/>
</dbReference>
<proteinExistence type="predicted"/>
<dbReference type="PANTHER" id="PTHR47985">
    <property type="entry name" value="OS07G0668900 PROTEIN"/>
    <property type="match status" value="1"/>
</dbReference>
<evidence type="ECO:0000256" key="5">
    <source>
        <dbReference type="SAM" id="MobiDB-lite"/>
    </source>
</evidence>
<dbReference type="Gene3D" id="1.10.510.10">
    <property type="entry name" value="Transferase(Phosphotransferase) domain 1"/>
    <property type="match status" value="1"/>
</dbReference>
<keyword evidence="2" id="KW-0723">Serine/threonine-protein kinase</keyword>
<dbReference type="AlphaFoldDB" id="A0AAN8ZAT8"/>
<dbReference type="PANTHER" id="PTHR47985:SF4">
    <property type="entry name" value="SERINE_THREONINE-PROTEIN KINASE PBL27"/>
    <property type="match status" value="1"/>
</dbReference>
<dbReference type="PROSITE" id="PS50011">
    <property type="entry name" value="PROTEIN_KINASE_DOM"/>
    <property type="match status" value="1"/>
</dbReference>
<feature type="domain" description="Protein kinase" evidence="6">
    <location>
        <begin position="1"/>
        <end position="134"/>
    </location>
</feature>
<evidence type="ECO:0000313" key="7">
    <source>
        <dbReference type="EMBL" id="KAK6928575.1"/>
    </source>
</evidence>
<comment type="subcellular location">
    <subcellularLocation>
        <location evidence="1">Cell membrane</location>
        <topology evidence="1">Lipid-anchor</topology>
    </subcellularLocation>
</comment>
<dbReference type="GO" id="GO:0005886">
    <property type="term" value="C:plasma membrane"/>
    <property type="evidence" value="ECO:0007669"/>
    <property type="project" value="UniProtKB-SubCell"/>
</dbReference>
<evidence type="ECO:0000256" key="1">
    <source>
        <dbReference type="ARBA" id="ARBA00004193"/>
    </source>
</evidence>
<dbReference type="EMBL" id="JBAMMX010000014">
    <property type="protein sequence ID" value="KAK6928575.1"/>
    <property type="molecule type" value="Genomic_DNA"/>
</dbReference>
<dbReference type="GO" id="GO:0005524">
    <property type="term" value="F:ATP binding"/>
    <property type="evidence" value="ECO:0007669"/>
    <property type="project" value="InterPro"/>
</dbReference>
<accession>A0AAN8ZAT8</accession>
<evidence type="ECO:0000313" key="8">
    <source>
        <dbReference type="Proteomes" id="UP001370490"/>
    </source>
</evidence>
<evidence type="ECO:0000256" key="4">
    <source>
        <dbReference type="ARBA" id="ARBA00023288"/>
    </source>
</evidence>
<feature type="compositionally biased region" description="Polar residues" evidence="5">
    <location>
        <begin position="149"/>
        <end position="161"/>
    </location>
</feature>
<name>A0AAN8ZAT8_9MAGN</name>
<dbReference type="SUPFAM" id="SSF56112">
    <property type="entry name" value="Protein kinase-like (PK-like)"/>
    <property type="match status" value="1"/>
</dbReference>
<keyword evidence="2" id="KW-0418">Kinase</keyword>
<comment type="caution">
    <text evidence="7">The sequence shown here is derived from an EMBL/GenBank/DDBJ whole genome shotgun (WGS) entry which is preliminary data.</text>
</comment>
<keyword evidence="4" id="KW-0449">Lipoprotein</keyword>
<sequence length="184" mass="20382">MEDSSIFPSAIFGTPGFHDPHYHRTRVLTPQSDVYGFGVILLELITERDAFNEIAPADEKRLAQWDVLCYVPSVQGHLENMEIRRLGLLADKTMKGNFPQKMLTRLAELAIKCTDDDPKLHPDMSDVVTALNYLAAEEVDSGGVKAEGETSSTQTEGSKQVSLEPKLDRTKAGSAPFRPCTFQI</sequence>
<gene>
    <name evidence="7" type="ORF">RJ641_007166</name>
</gene>
<reference evidence="7 8" key="1">
    <citation type="submission" date="2023-12" db="EMBL/GenBank/DDBJ databases">
        <title>A high-quality genome assembly for Dillenia turbinata (Dilleniales).</title>
        <authorList>
            <person name="Chanderbali A."/>
        </authorList>
    </citation>
    <scope>NUCLEOTIDE SEQUENCE [LARGE SCALE GENOMIC DNA]</scope>
    <source>
        <strain evidence="7">LSX21</strain>
        <tissue evidence="7">Leaf</tissue>
    </source>
</reference>